<evidence type="ECO:0000256" key="1">
    <source>
        <dbReference type="SAM" id="MobiDB-lite"/>
    </source>
</evidence>
<dbReference type="Proteomes" id="UP000887572">
    <property type="component" value="Unplaced"/>
</dbReference>
<accession>A0A914I6R4</accession>
<keyword evidence="3" id="KW-1185">Reference proteome</keyword>
<feature type="signal peptide" evidence="2">
    <location>
        <begin position="1"/>
        <end position="24"/>
    </location>
</feature>
<feature type="compositionally biased region" description="Low complexity" evidence="1">
    <location>
        <begin position="42"/>
        <end position="59"/>
    </location>
</feature>
<protein>
    <submittedName>
        <fullName evidence="4">Uncharacterized protein</fullName>
    </submittedName>
</protein>
<feature type="region of interest" description="Disordered" evidence="1">
    <location>
        <begin position="42"/>
        <end position="68"/>
    </location>
</feature>
<feature type="chain" id="PRO_5037907875" evidence="2">
    <location>
        <begin position="25"/>
        <end position="206"/>
    </location>
</feature>
<dbReference type="WBParaSite" id="Gr19_v10_g7419.t1">
    <property type="protein sequence ID" value="Gr19_v10_g7419.t1"/>
    <property type="gene ID" value="Gr19_v10_g7419"/>
</dbReference>
<evidence type="ECO:0000256" key="2">
    <source>
        <dbReference type="SAM" id="SignalP"/>
    </source>
</evidence>
<sequence>MNRCYSLFSSALLLISLLAVGVGAFWPYAGGQPVDATTVMDAPAQSAAADDDASATSGDGQQPAVQSSSFHELTLVNNGCVYHNGMITDNGGQPRKATAEEEAKVQEYLSASQRQQQQFQQSMAEQMRRVFAPPFPFGQNAAAWQFPQFPQFPRAQMVETPCFCENCRNATSMVQGMSSSMGQGNTANAYNQYSVVGGQQQQEGTK</sequence>
<organism evidence="3 4">
    <name type="scientific">Globodera rostochiensis</name>
    <name type="common">Golden nematode worm</name>
    <name type="synonym">Heterodera rostochiensis</name>
    <dbReference type="NCBI Taxonomy" id="31243"/>
    <lineage>
        <taxon>Eukaryota</taxon>
        <taxon>Metazoa</taxon>
        <taxon>Ecdysozoa</taxon>
        <taxon>Nematoda</taxon>
        <taxon>Chromadorea</taxon>
        <taxon>Rhabditida</taxon>
        <taxon>Tylenchina</taxon>
        <taxon>Tylenchomorpha</taxon>
        <taxon>Tylenchoidea</taxon>
        <taxon>Heteroderidae</taxon>
        <taxon>Heteroderinae</taxon>
        <taxon>Globodera</taxon>
    </lineage>
</organism>
<proteinExistence type="predicted"/>
<evidence type="ECO:0000313" key="4">
    <source>
        <dbReference type="WBParaSite" id="Gr19_v10_g7419.t1"/>
    </source>
</evidence>
<reference evidence="4" key="1">
    <citation type="submission" date="2022-11" db="UniProtKB">
        <authorList>
            <consortium name="WormBaseParasite"/>
        </authorList>
    </citation>
    <scope>IDENTIFICATION</scope>
</reference>
<name>A0A914I6R4_GLORO</name>
<evidence type="ECO:0000313" key="3">
    <source>
        <dbReference type="Proteomes" id="UP000887572"/>
    </source>
</evidence>
<keyword evidence="2" id="KW-0732">Signal</keyword>
<dbReference type="AlphaFoldDB" id="A0A914I6R4"/>